<keyword evidence="3" id="KW-0812">Transmembrane</keyword>
<dbReference type="InterPro" id="IPR017853">
    <property type="entry name" value="GH"/>
</dbReference>
<comment type="caution">
    <text evidence="6">The sequence shown here is derived from an EMBL/GenBank/DDBJ whole genome shotgun (WGS) entry which is preliminary data.</text>
</comment>
<feature type="signal peptide" evidence="4">
    <location>
        <begin position="1"/>
        <end position="21"/>
    </location>
</feature>
<feature type="chain" id="PRO_5010989251" description="alpha-galactosidase" evidence="4">
    <location>
        <begin position="22"/>
        <end position="303"/>
    </location>
</feature>
<evidence type="ECO:0000256" key="2">
    <source>
        <dbReference type="ARBA" id="ARBA00012755"/>
    </source>
</evidence>
<dbReference type="GO" id="GO:0004557">
    <property type="term" value="F:alpha-galactosidase activity"/>
    <property type="evidence" value="ECO:0007669"/>
    <property type="project" value="UniProtKB-EC"/>
</dbReference>
<comment type="catalytic activity">
    <reaction evidence="1">
        <text>Hydrolysis of terminal, non-reducing alpha-D-galactose residues in alpha-D-galactosides, including galactose oligosaccharides, galactomannans and galactolipids.</text>
        <dbReference type="EC" id="3.2.1.22"/>
    </reaction>
</comment>
<reference evidence="6 7" key="1">
    <citation type="submission" date="2016-08" db="EMBL/GenBank/DDBJ databases">
        <title>A Parts List for Fungal Cellulosomes Revealed by Comparative Genomics.</title>
        <authorList>
            <consortium name="DOE Joint Genome Institute"/>
            <person name="Haitjema C.H."/>
            <person name="Gilmore S.P."/>
            <person name="Henske J.K."/>
            <person name="Solomon K.V."/>
            <person name="De Groot R."/>
            <person name="Kuo A."/>
            <person name="Mondo S.J."/>
            <person name="Salamov A.A."/>
            <person name="Labutti K."/>
            <person name="Zhao Z."/>
            <person name="Chiniquy J."/>
            <person name="Barry K."/>
            <person name="Brewer H.M."/>
            <person name="Purvine S.O."/>
            <person name="Wright A.T."/>
            <person name="Boxma B."/>
            <person name="Van Alen T."/>
            <person name="Hackstein J.H."/>
            <person name="Baker S.E."/>
            <person name="Grigoriev I.V."/>
            <person name="O'Malley M.A."/>
        </authorList>
    </citation>
    <scope>NUCLEOTIDE SEQUENCE [LARGE SCALE GENOMIC DNA]</scope>
    <source>
        <strain evidence="6 7">G1</strain>
    </source>
</reference>
<evidence type="ECO:0000256" key="3">
    <source>
        <dbReference type="SAM" id="Phobius"/>
    </source>
</evidence>
<dbReference type="PANTHER" id="PTHR35273:SF2">
    <property type="entry name" value="ALPHA-GALACTOSIDASE"/>
    <property type="match status" value="1"/>
</dbReference>
<evidence type="ECO:0000256" key="1">
    <source>
        <dbReference type="ARBA" id="ARBA00001255"/>
    </source>
</evidence>
<keyword evidence="7" id="KW-1185">Reference proteome</keyword>
<organism evidence="6 7">
    <name type="scientific">Neocallimastix californiae</name>
    <dbReference type="NCBI Taxonomy" id="1754190"/>
    <lineage>
        <taxon>Eukaryota</taxon>
        <taxon>Fungi</taxon>
        <taxon>Fungi incertae sedis</taxon>
        <taxon>Chytridiomycota</taxon>
        <taxon>Chytridiomycota incertae sedis</taxon>
        <taxon>Neocallimastigomycetes</taxon>
        <taxon>Neocallimastigales</taxon>
        <taxon>Neocallimastigaceae</taxon>
        <taxon>Neocallimastix</taxon>
    </lineage>
</organism>
<keyword evidence="3" id="KW-1133">Transmembrane helix</keyword>
<dbReference type="OrthoDB" id="2108802at2759"/>
<feature type="transmembrane region" description="Helical" evidence="3">
    <location>
        <begin position="285"/>
        <end position="302"/>
    </location>
</feature>
<dbReference type="PANTHER" id="PTHR35273">
    <property type="entry name" value="ALPHA-1,4 POLYGALACTOSAMINIDASE, PUTATIVE (AFU_ORTHOLOGUE AFUA_3G07890)-RELATED"/>
    <property type="match status" value="1"/>
</dbReference>
<dbReference type="STRING" id="1754190.A0A1Y2EN79"/>
<keyword evidence="3" id="KW-0472">Membrane</keyword>
<evidence type="ECO:0000313" key="6">
    <source>
        <dbReference type="EMBL" id="ORY72959.1"/>
    </source>
</evidence>
<accession>A0A1Y2EN79</accession>
<feature type="domain" description="Glycoside-hydrolase family GH114 TIM-barrel" evidence="5">
    <location>
        <begin position="30"/>
        <end position="259"/>
    </location>
</feature>
<dbReference type="EC" id="3.2.1.22" evidence="2"/>
<dbReference type="EMBL" id="MCOG01000036">
    <property type="protein sequence ID" value="ORY72959.1"/>
    <property type="molecule type" value="Genomic_DNA"/>
</dbReference>
<dbReference type="Pfam" id="PF03537">
    <property type="entry name" value="Glyco_hydro_114"/>
    <property type="match status" value="1"/>
</dbReference>
<protein>
    <recommendedName>
        <fullName evidence="2">alpha-galactosidase</fullName>
        <ecNumber evidence="2">3.2.1.22</ecNumber>
    </recommendedName>
</protein>
<evidence type="ECO:0000256" key="4">
    <source>
        <dbReference type="SAM" id="SignalP"/>
    </source>
</evidence>
<sequence length="303" mass="34641">MKFILSTAIIVSLLFTKNVEARWKPTPGMTWNYVLGDDNFNVHSEKAQVIDVDYNKSASTIQEYHNAGKKVICYFSGGTLEKHRKDFAEYKKVDGLVRNKYEEWSDENWLDIRKEGLKPLIRSRMKEAVSKNCDGLEVDNLDGFQQSEVQSWSNPLTKADTITFAKWLGNTAHELGISIGLKNALFMINEVGGYFDFAINESCATLSHPECHLYKPFLSEGKAVFGVSYESRMSGNTDLCSSLNGINISMIVKKDQYLRQEGYIFDGKSECGSSFKTGKYFNINIYKYICIYIYIYFLIFKID</sequence>
<evidence type="ECO:0000313" key="7">
    <source>
        <dbReference type="Proteomes" id="UP000193920"/>
    </source>
</evidence>
<dbReference type="InterPro" id="IPR013785">
    <property type="entry name" value="Aldolase_TIM"/>
</dbReference>
<proteinExistence type="predicted"/>
<dbReference type="SUPFAM" id="SSF51445">
    <property type="entry name" value="(Trans)glycosidases"/>
    <property type="match status" value="1"/>
</dbReference>
<dbReference type="InterPro" id="IPR004352">
    <property type="entry name" value="GH114_TIM-barrel"/>
</dbReference>
<dbReference type="AlphaFoldDB" id="A0A1Y2EN79"/>
<keyword evidence="4" id="KW-0732">Signal</keyword>
<gene>
    <name evidence="6" type="ORF">LY90DRAFT_403614</name>
</gene>
<evidence type="ECO:0000259" key="5">
    <source>
        <dbReference type="Pfam" id="PF03537"/>
    </source>
</evidence>
<name>A0A1Y2EN79_9FUNG</name>
<dbReference type="Gene3D" id="3.20.20.70">
    <property type="entry name" value="Aldolase class I"/>
    <property type="match status" value="1"/>
</dbReference>
<dbReference type="Proteomes" id="UP000193920">
    <property type="component" value="Unassembled WGS sequence"/>
</dbReference>